<sequence length="167" mass="18629">MCVAVCETHKELYKELDQFIEKVKDKPGILIAVLHKAQEIFGWLPQEVQEYIAEKLGVPVSEVYGVVTFYNFFATKPKGKNQIKICLGTACYVKGADRVMEHFLEELGVQAEEVTPDGLFSVHPVRCLGACSMAPVVLVGEKDFYGKVTPDMVSKIIAAYRRGGRNE</sequence>
<dbReference type="GO" id="GO:0051537">
    <property type="term" value="F:2 iron, 2 sulfur cluster binding"/>
    <property type="evidence" value="ECO:0007669"/>
    <property type="project" value="UniProtKB-KW"/>
</dbReference>
<proteinExistence type="inferred from homology"/>
<evidence type="ECO:0000256" key="1">
    <source>
        <dbReference type="ARBA" id="ARBA00010643"/>
    </source>
</evidence>
<keyword evidence="4 7" id="KW-0408">Iron</keyword>
<evidence type="ECO:0000313" key="9">
    <source>
        <dbReference type="Proteomes" id="UP000094570"/>
    </source>
</evidence>
<dbReference type="Proteomes" id="UP000094570">
    <property type="component" value="Unassembled WGS sequence"/>
</dbReference>
<dbReference type="AlphaFoldDB" id="A0A1E3G4E1"/>
<organism evidence="8 9">
    <name type="scientific">Fervidobacterium thailandense</name>
    <dbReference type="NCBI Taxonomy" id="1008305"/>
    <lineage>
        <taxon>Bacteria</taxon>
        <taxon>Thermotogati</taxon>
        <taxon>Thermotogota</taxon>
        <taxon>Thermotogae</taxon>
        <taxon>Thermotogales</taxon>
        <taxon>Fervidobacteriaceae</taxon>
        <taxon>Fervidobacterium</taxon>
    </lineage>
</organism>
<evidence type="ECO:0000256" key="4">
    <source>
        <dbReference type="ARBA" id="ARBA00023004"/>
    </source>
</evidence>
<feature type="binding site" evidence="7">
    <location>
        <position position="86"/>
    </location>
    <ligand>
        <name>[2Fe-2S] cluster</name>
        <dbReference type="ChEBI" id="CHEBI:190135"/>
    </ligand>
</feature>
<comment type="similarity">
    <text evidence="1">Belongs to the complex I 24 kDa subunit family.</text>
</comment>
<evidence type="ECO:0000256" key="3">
    <source>
        <dbReference type="ARBA" id="ARBA00022723"/>
    </source>
</evidence>
<feature type="binding site" evidence="7">
    <location>
        <position position="131"/>
    </location>
    <ligand>
        <name>[2Fe-2S] cluster</name>
        <dbReference type="ChEBI" id="CHEBI:190135"/>
    </ligand>
</feature>
<accession>A0A1E3G4E1</accession>
<dbReference type="Pfam" id="PF01257">
    <property type="entry name" value="2Fe-2S_thioredx"/>
    <property type="match status" value="1"/>
</dbReference>
<dbReference type="InterPro" id="IPR042128">
    <property type="entry name" value="NuoE_dom"/>
</dbReference>
<dbReference type="PROSITE" id="PS01099">
    <property type="entry name" value="COMPLEX1_24K"/>
    <property type="match status" value="1"/>
</dbReference>
<keyword evidence="9" id="KW-1185">Reference proteome</keyword>
<keyword evidence="2 7" id="KW-0001">2Fe-2S</keyword>
<dbReference type="PANTHER" id="PTHR43342:SF2">
    <property type="entry name" value="POTENTIAL NAD-REDUCING HYDROGENASE SUBUNIT"/>
    <property type="match status" value="1"/>
</dbReference>
<dbReference type="Gene3D" id="3.40.30.10">
    <property type="entry name" value="Glutaredoxin"/>
    <property type="match status" value="1"/>
</dbReference>
<dbReference type="FunFam" id="1.10.10.1590:FF:000001">
    <property type="entry name" value="NADH-quinone oxidoreductase subunit E"/>
    <property type="match status" value="1"/>
</dbReference>
<evidence type="ECO:0000256" key="7">
    <source>
        <dbReference type="PIRSR" id="PIRSR000216-1"/>
    </source>
</evidence>
<dbReference type="CDD" id="cd03064">
    <property type="entry name" value="TRX_Fd_NuoE"/>
    <property type="match status" value="1"/>
</dbReference>
<name>A0A1E3G4E1_9BACT</name>
<comment type="cofactor">
    <cofactor evidence="7">
        <name>[2Fe-2S] cluster</name>
        <dbReference type="ChEBI" id="CHEBI:190135"/>
    </cofactor>
    <text evidence="7">Binds 1 [2Fe-2S] cluster.</text>
</comment>
<protein>
    <submittedName>
        <fullName evidence="8">NADH dehydrogenase</fullName>
    </submittedName>
</protein>
<evidence type="ECO:0000313" key="8">
    <source>
        <dbReference type="EMBL" id="ODN31146.1"/>
    </source>
</evidence>
<dbReference type="InterPro" id="IPR028431">
    <property type="entry name" value="NADP_DH_HndA-like"/>
</dbReference>
<dbReference type="GO" id="GO:0046872">
    <property type="term" value="F:metal ion binding"/>
    <property type="evidence" value="ECO:0007669"/>
    <property type="project" value="UniProtKB-KW"/>
</dbReference>
<dbReference type="Gene3D" id="1.10.10.1590">
    <property type="entry name" value="NADH-quinone oxidoreductase subunit E"/>
    <property type="match status" value="1"/>
</dbReference>
<dbReference type="STRING" id="1008305.A4H02_02465"/>
<feature type="binding site" evidence="7">
    <location>
        <position position="91"/>
    </location>
    <ligand>
        <name>[2Fe-2S] cluster</name>
        <dbReference type="ChEBI" id="CHEBI:190135"/>
    </ligand>
</feature>
<dbReference type="PANTHER" id="PTHR43342">
    <property type="entry name" value="NADH-QUINONE OXIDOREDUCTASE, E SUBUNIT"/>
    <property type="match status" value="1"/>
</dbReference>
<keyword evidence="3 7" id="KW-0479">Metal-binding</keyword>
<dbReference type="EMBL" id="LWAF01000002">
    <property type="protein sequence ID" value="ODN31146.1"/>
    <property type="molecule type" value="Genomic_DNA"/>
</dbReference>
<comment type="cofactor">
    <cofactor evidence="6">
        <name>[2Fe-2S] cluster</name>
        <dbReference type="ChEBI" id="CHEBI:190135"/>
    </cofactor>
</comment>
<gene>
    <name evidence="8" type="ORF">A4H02_02465</name>
</gene>
<evidence type="ECO:0000256" key="5">
    <source>
        <dbReference type="ARBA" id="ARBA00023014"/>
    </source>
</evidence>
<dbReference type="InterPro" id="IPR002023">
    <property type="entry name" value="NuoE-like"/>
</dbReference>
<evidence type="ECO:0000256" key="6">
    <source>
        <dbReference type="ARBA" id="ARBA00034078"/>
    </source>
</evidence>
<feature type="binding site" evidence="7">
    <location>
        <position position="127"/>
    </location>
    <ligand>
        <name>[2Fe-2S] cluster</name>
        <dbReference type="ChEBI" id="CHEBI:190135"/>
    </ligand>
</feature>
<comment type="caution">
    <text evidence="8">The sequence shown here is derived from an EMBL/GenBank/DDBJ whole genome shotgun (WGS) entry which is preliminary data.</text>
</comment>
<dbReference type="GO" id="GO:0016491">
    <property type="term" value="F:oxidoreductase activity"/>
    <property type="evidence" value="ECO:0007669"/>
    <property type="project" value="InterPro"/>
</dbReference>
<dbReference type="InterPro" id="IPR041921">
    <property type="entry name" value="NuoE_N"/>
</dbReference>
<evidence type="ECO:0000256" key="2">
    <source>
        <dbReference type="ARBA" id="ARBA00022714"/>
    </source>
</evidence>
<keyword evidence="5 7" id="KW-0411">Iron-sulfur</keyword>
<dbReference type="InterPro" id="IPR036249">
    <property type="entry name" value="Thioredoxin-like_sf"/>
</dbReference>
<dbReference type="SUPFAM" id="SSF52833">
    <property type="entry name" value="Thioredoxin-like"/>
    <property type="match status" value="1"/>
</dbReference>
<reference evidence="9" key="1">
    <citation type="submission" date="2016-04" db="EMBL/GenBank/DDBJ databases">
        <title>The genome sequence project of a novel Fervidobacterium isolate from a hot spring in Thailand.</title>
        <authorList>
            <person name="Gonzalez J.M."/>
            <person name="Cuecas A."/>
            <person name="Kanoksilapatham W."/>
        </authorList>
    </citation>
    <scope>NUCLEOTIDE SEQUENCE [LARGE SCALE GENOMIC DNA]</scope>
    <source>
        <strain evidence="9">FC2004</strain>
    </source>
</reference>
<dbReference type="PIRSF" id="PIRSF000216">
    <property type="entry name" value="NADH_DH_24kDa"/>
    <property type="match status" value="1"/>
</dbReference>